<evidence type="ECO:0000313" key="2">
    <source>
        <dbReference type="EMBL" id="CAG8504988.1"/>
    </source>
</evidence>
<dbReference type="Gene3D" id="1.10.287.1490">
    <property type="match status" value="1"/>
</dbReference>
<name>A0A9N9F1Z8_9GLOM</name>
<dbReference type="AlphaFoldDB" id="A0A9N9F1Z8"/>
<dbReference type="OrthoDB" id="2410139at2759"/>
<evidence type="ECO:0000256" key="1">
    <source>
        <dbReference type="SAM" id="Coils"/>
    </source>
</evidence>
<comment type="caution">
    <text evidence="2">The sequence shown here is derived from an EMBL/GenBank/DDBJ whole genome shotgun (WGS) entry which is preliminary data.</text>
</comment>
<gene>
    <name evidence="2" type="ORF">POCULU_LOCUS2771</name>
</gene>
<proteinExistence type="predicted"/>
<reference evidence="2" key="1">
    <citation type="submission" date="2021-06" db="EMBL/GenBank/DDBJ databases">
        <authorList>
            <person name="Kallberg Y."/>
            <person name="Tangrot J."/>
            <person name="Rosling A."/>
        </authorList>
    </citation>
    <scope>NUCLEOTIDE SEQUENCE</scope>
    <source>
        <strain evidence="2">IA702</strain>
    </source>
</reference>
<feature type="non-terminal residue" evidence="2">
    <location>
        <position position="172"/>
    </location>
</feature>
<evidence type="ECO:0000313" key="3">
    <source>
        <dbReference type="Proteomes" id="UP000789572"/>
    </source>
</evidence>
<keyword evidence="3" id="KW-1185">Reference proteome</keyword>
<dbReference type="Proteomes" id="UP000789572">
    <property type="component" value="Unassembled WGS sequence"/>
</dbReference>
<sequence length="172" mass="20660">MANLDLFIQIDRGLNRIENHIRGAGTPLNNPINIINGIRSSLNAVRLNYQNAFQDIDGVIAQRDDRDNQIVQLQQDVNFYRQRNIILQNQVNQLTQNDFQDQVNQITQERDNLQNQVNQIIQERYNLRNQVNRLTQERNNYQNDLTLMTTAYNNEQGERRRWWFSYRDKNRR</sequence>
<keyword evidence="1" id="KW-0175">Coiled coil</keyword>
<dbReference type="EMBL" id="CAJVPJ010000275">
    <property type="protein sequence ID" value="CAG8504988.1"/>
    <property type="molecule type" value="Genomic_DNA"/>
</dbReference>
<accession>A0A9N9F1Z8</accession>
<protein>
    <submittedName>
        <fullName evidence="2">170_t:CDS:1</fullName>
    </submittedName>
</protein>
<feature type="coiled-coil region" evidence="1">
    <location>
        <begin position="70"/>
        <end position="151"/>
    </location>
</feature>
<organism evidence="2 3">
    <name type="scientific">Paraglomus occultum</name>
    <dbReference type="NCBI Taxonomy" id="144539"/>
    <lineage>
        <taxon>Eukaryota</taxon>
        <taxon>Fungi</taxon>
        <taxon>Fungi incertae sedis</taxon>
        <taxon>Mucoromycota</taxon>
        <taxon>Glomeromycotina</taxon>
        <taxon>Glomeromycetes</taxon>
        <taxon>Paraglomerales</taxon>
        <taxon>Paraglomeraceae</taxon>
        <taxon>Paraglomus</taxon>
    </lineage>
</organism>